<dbReference type="EMBL" id="JAKMUS010000003">
    <property type="protein sequence ID" value="MCZ9293425.1"/>
    <property type="molecule type" value="Genomic_DNA"/>
</dbReference>
<reference evidence="2" key="1">
    <citation type="submission" date="2022-02" db="EMBL/GenBank/DDBJ databases">
        <title>Corynebacterium sp. from urogenital microbiome.</title>
        <authorList>
            <person name="Cappelli E.A."/>
            <person name="Ribeiro T.G."/>
            <person name="Peixe L."/>
        </authorList>
    </citation>
    <scope>NUCLEOTIDE SEQUENCE</scope>
    <source>
        <strain evidence="2">C8Ua_172</strain>
    </source>
</reference>
<comment type="caution">
    <text evidence="2">The sequence shown here is derived from an EMBL/GenBank/DDBJ whole genome shotgun (WGS) entry which is preliminary data.</text>
</comment>
<protein>
    <submittedName>
        <fullName evidence="2">Uncharacterized protein</fullName>
    </submittedName>
</protein>
<keyword evidence="1" id="KW-0472">Membrane</keyword>
<keyword evidence="1" id="KW-0812">Transmembrane</keyword>
<evidence type="ECO:0000313" key="3">
    <source>
        <dbReference type="Proteomes" id="UP001146468"/>
    </source>
</evidence>
<gene>
    <name evidence="2" type="ORF">L8U60_02830</name>
</gene>
<name>A0A9X3LUI6_9CORY</name>
<sequence length="55" mass="5801">MIDIGFSLTQASPWVQLPLVLVFALPAIAIAAVGLVRAVDWIAAVLGDSNPRDVE</sequence>
<proteinExistence type="predicted"/>
<evidence type="ECO:0000313" key="2">
    <source>
        <dbReference type="EMBL" id="MCZ9293425.1"/>
    </source>
</evidence>
<evidence type="ECO:0000256" key="1">
    <source>
        <dbReference type="SAM" id="Phobius"/>
    </source>
</evidence>
<dbReference type="AlphaFoldDB" id="A0A9X3LUI6"/>
<keyword evidence="3" id="KW-1185">Reference proteome</keyword>
<feature type="transmembrane region" description="Helical" evidence="1">
    <location>
        <begin position="15"/>
        <end position="36"/>
    </location>
</feature>
<organism evidence="2 3">
    <name type="scientific">Corynebacterium meitnerae</name>
    <dbReference type="NCBI Taxonomy" id="2913498"/>
    <lineage>
        <taxon>Bacteria</taxon>
        <taxon>Bacillati</taxon>
        <taxon>Actinomycetota</taxon>
        <taxon>Actinomycetes</taxon>
        <taxon>Mycobacteriales</taxon>
        <taxon>Corynebacteriaceae</taxon>
        <taxon>Corynebacterium</taxon>
    </lineage>
</organism>
<dbReference type="RefSeq" id="WP_269964885.1">
    <property type="nucleotide sequence ID" value="NZ_JAKMUS010000003.1"/>
</dbReference>
<keyword evidence="1" id="KW-1133">Transmembrane helix</keyword>
<dbReference type="Proteomes" id="UP001146468">
    <property type="component" value="Unassembled WGS sequence"/>
</dbReference>
<accession>A0A9X3LUI6</accession>